<dbReference type="InterPro" id="IPR039426">
    <property type="entry name" value="TonB-dep_rcpt-like"/>
</dbReference>
<dbReference type="InterPro" id="IPR012910">
    <property type="entry name" value="Plug_dom"/>
</dbReference>
<feature type="signal peptide" evidence="12">
    <location>
        <begin position="1"/>
        <end position="21"/>
    </location>
</feature>
<evidence type="ECO:0000259" key="13">
    <source>
        <dbReference type="Pfam" id="PF00593"/>
    </source>
</evidence>
<evidence type="ECO:0000256" key="6">
    <source>
        <dbReference type="ARBA" id="ARBA00023077"/>
    </source>
</evidence>
<evidence type="ECO:0000256" key="9">
    <source>
        <dbReference type="PROSITE-ProRule" id="PRU01360"/>
    </source>
</evidence>
<gene>
    <name evidence="15" type="ORF">AQZ52_04515</name>
</gene>
<evidence type="ECO:0000256" key="12">
    <source>
        <dbReference type="SAM" id="SignalP"/>
    </source>
</evidence>
<dbReference type="Pfam" id="PF00593">
    <property type="entry name" value="TonB_dep_Rec_b-barrel"/>
    <property type="match status" value="1"/>
</dbReference>
<keyword evidence="3 9" id="KW-1134">Transmembrane beta strand</keyword>
<feature type="domain" description="TonB-dependent receptor-like beta-barrel" evidence="13">
    <location>
        <begin position="257"/>
        <end position="710"/>
    </location>
</feature>
<evidence type="ECO:0000313" key="16">
    <source>
        <dbReference type="Proteomes" id="UP000058012"/>
    </source>
</evidence>
<dbReference type="SUPFAM" id="SSF56935">
    <property type="entry name" value="Porins"/>
    <property type="match status" value="1"/>
</dbReference>
<dbReference type="GO" id="GO:0015344">
    <property type="term" value="F:siderophore uptake transmembrane transporter activity"/>
    <property type="evidence" value="ECO:0007669"/>
    <property type="project" value="TreeGrafter"/>
</dbReference>
<sequence length="757" mass="80155">MKRSWVPFVSMLLALPCPSAAQEADGPIIVTAPGDDIDADDATRLGAAALAGPGTPGVLGAIARKVAGASLSDAQGNPWQPNLVFHGFSASALQGNAQGLAVYVDGARFNQPFGDTVNFDLLPDAAIESVTIKDVSPVYGLNALGGVVVAATKTGKTAPGVMLYGAGGRYGRAEGGGEAGWSDGRFSAYAAVQARRDGGWRRYSPSTLYNGYADVGWDGPGAGLHAKWLGADTDLTGNGSAPVELLAADYRAVFTYPDNTRNRYRRFSLHPWAQIGDHLRVEASLYAQWLHQRTLNGDTADVAACEDEHTVLCLSGADDSETPLLDRGGRRIRDSLGGGAYGLLNRSETRSTAEGLLLQLVDRRTLPGGDNELIIGLSHDRGTTRFASSSELGALTPTRSVTGLGPIIAQPDGSITPVRLAVRTRYTGLFLSDRLPLTHRLDAELGLRWNAARIELDDRLGTALDGRHTFRRLNPGIELDYALSPRLSLHAGYAETNRAPTPAELSCADAAAPCSLTNFFVGDPPLRQVVAGSFELGASVQSRGPWTPHWQIAGYRTTSSDDIQFTAAATRGRAYFRNVGRTRRIGFDINAGLSHGPWTFQVGYAFIDATFASPLVLNSPDNPSADANGRIAVRPGARIPGIPRHRATLSAEYAGHGFKLGGDVQAQSGQGLLGDEGGSQPRTDAFAVVGLHGSLHLIGPVTAFAEVTNLFDMRYATFGTFSQTSEVELAEAPGASNPRSLGPGAPRRWMAGLRTTF</sequence>
<dbReference type="InterPro" id="IPR036942">
    <property type="entry name" value="Beta-barrel_TonB_sf"/>
</dbReference>
<dbReference type="PROSITE" id="PS01156">
    <property type="entry name" value="TONB_DEPENDENT_REC_2"/>
    <property type="match status" value="1"/>
</dbReference>
<evidence type="ECO:0000256" key="7">
    <source>
        <dbReference type="ARBA" id="ARBA00023136"/>
    </source>
</evidence>
<dbReference type="GO" id="GO:0009279">
    <property type="term" value="C:cell outer membrane"/>
    <property type="evidence" value="ECO:0007669"/>
    <property type="project" value="UniProtKB-SubCell"/>
</dbReference>
<dbReference type="Gene3D" id="2.170.130.10">
    <property type="entry name" value="TonB-dependent receptor, plug domain"/>
    <property type="match status" value="1"/>
</dbReference>
<dbReference type="PROSITE" id="PS52016">
    <property type="entry name" value="TONB_DEPENDENT_REC_3"/>
    <property type="match status" value="1"/>
</dbReference>
<evidence type="ECO:0000256" key="3">
    <source>
        <dbReference type="ARBA" id="ARBA00022452"/>
    </source>
</evidence>
<evidence type="ECO:0000256" key="4">
    <source>
        <dbReference type="ARBA" id="ARBA00022692"/>
    </source>
</evidence>
<keyword evidence="5 12" id="KW-0732">Signal</keyword>
<evidence type="ECO:0000256" key="11">
    <source>
        <dbReference type="RuleBase" id="RU003357"/>
    </source>
</evidence>
<feature type="short sequence motif" description="TonB C-terminal box" evidence="10">
    <location>
        <begin position="740"/>
        <end position="757"/>
    </location>
</feature>
<proteinExistence type="inferred from homology"/>
<reference evidence="15 16" key="1">
    <citation type="submission" date="2015-10" db="EMBL/GenBank/DDBJ databases">
        <title>Draft genome sequence of Novosphingobium fuchskuhlense DSM 25065 isolated from a surface water sample of the southwest basin of Lake Grosse Fuchskuhle.</title>
        <authorList>
            <person name="Ruckert C."/>
            <person name="Winkler A."/>
            <person name="Glaeser J."/>
            <person name="Grossart H.-P."/>
            <person name="Kalinowski J."/>
            <person name="Glaeser S."/>
        </authorList>
    </citation>
    <scope>NUCLEOTIDE SEQUENCE [LARGE SCALE GENOMIC DNA]</scope>
    <source>
        <strain evidence="15 16">FNE08-7</strain>
    </source>
</reference>
<evidence type="ECO:0000256" key="2">
    <source>
        <dbReference type="ARBA" id="ARBA00022448"/>
    </source>
</evidence>
<keyword evidence="8 9" id="KW-0998">Cell outer membrane</keyword>
<dbReference type="PANTHER" id="PTHR30069">
    <property type="entry name" value="TONB-DEPENDENT OUTER MEMBRANE RECEPTOR"/>
    <property type="match status" value="1"/>
</dbReference>
<dbReference type="STRING" id="1117702.AQZ52_04515"/>
<dbReference type="GO" id="GO:0044718">
    <property type="term" value="P:siderophore transmembrane transport"/>
    <property type="evidence" value="ECO:0007669"/>
    <property type="project" value="TreeGrafter"/>
</dbReference>
<dbReference type="PANTHER" id="PTHR30069:SF39">
    <property type="entry name" value="BLL6183 PROTEIN"/>
    <property type="match status" value="1"/>
</dbReference>
<comment type="similarity">
    <text evidence="9 11">Belongs to the TonB-dependent receptor family.</text>
</comment>
<evidence type="ECO:0000256" key="1">
    <source>
        <dbReference type="ARBA" id="ARBA00004571"/>
    </source>
</evidence>
<evidence type="ECO:0000256" key="8">
    <source>
        <dbReference type="ARBA" id="ARBA00023237"/>
    </source>
</evidence>
<dbReference type="OrthoDB" id="8428213at2"/>
<feature type="chain" id="PRO_5007174882" evidence="12">
    <location>
        <begin position="22"/>
        <end position="757"/>
    </location>
</feature>
<dbReference type="EMBL" id="LLZS01000003">
    <property type="protein sequence ID" value="KUR72512.1"/>
    <property type="molecule type" value="Genomic_DNA"/>
</dbReference>
<name>A0A124JVQ2_9SPHN</name>
<evidence type="ECO:0000259" key="14">
    <source>
        <dbReference type="Pfam" id="PF07715"/>
    </source>
</evidence>
<keyword evidence="15" id="KW-0675">Receptor</keyword>
<dbReference type="Proteomes" id="UP000058012">
    <property type="component" value="Unassembled WGS sequence"/>
</dbReference>
<evidence type="ECO:0000313" key="15">
    <source>
        <dbReference type="EMBL" id="KUR72512.1"/>
    </source>
</evidence>
<dbReference type="Pfam" id="PF07715">
    <property type="entry name" value="Plug"/>
    <property type="match status" value="1"/>
</dbReference>
<dbReference type="Gene3D" id="2.40.170.20">
    <property type="entry name" value="TonB-dependent receptor, beta-barrel domain"/>
    <property type="match status" value="1"/>
</dbReference>
<keyword evidence="4 9" id="KW-0812">Transmembrane</keyword>
<keyword evidence="7 9" id="KW-0472">Membrane</keyword>
<organism evidence="15 16">
    <name type="scientific">Novosphingobium fuchskuhlense</name>
    <dbReference type="NCBI Taxonomy" id="1117702"/>
    <lineage>
        <taxon>Bacteria</taxon>
        <taxon>Pseudomonadati</taxon>
        <taxon>Pseudomonadota</taxon>
        <taxon>Alphaproteobacteria</taxon>
        <taxon>Sphingomonadales</taxon>
        <taxon>Sphingomonadaceae</taxon>
        <taxon>Novosphingobium</taxon>
    </lineage>
</organism>
<dbReference type="RefSeq" id="WP_067906755.1">
    <property type="nucleotide sequence ID" value="NZ_KQ954244.1"/>
</dbReference>
<protein>
    <submittedName>
        <fullName evidence="15">TonB-dependent receptor</fullName>
    </submittedName>
</protein>
<keyword evidence="6 11" id="KW-0798">TonB box</keyword>
<comment type="caution">
    <text evidence="15">The sequence shown here is derived from an EMBL/GenBank/DDBJ whole genome shotgun (WGS) entry which is preliminary data.</text>
</comment>
<accession>A0A124JVQ2</accession>
<evidence type="ECO:0000256" key="10">
    <source>
        <dbReference type="PROSITE-ProRule" id="PRU10144"/>
    </source>
</evidence>
<dbReference type="InterPro" id="IPR010917">
    <property type="entry name" value="TonB_rcpt_CS"/>
</dbReference>
<comment type="subcellular location">
    <subcellularLocation>
        <location evidence="1 9">Cell outer membrane</location>
        <topology evidence="1 9">Multi-pass membrane protein</topology>
    </subcellularLocation>
</comment>
<dbReference type="AlphaFoldDB" id="A0A124JVQ2"/>
<dbReference type="InterPro" id="IPR000531">
    <property type="entry name" value="Beta-barrel_TonB"/>
</dbReference>
<evidence type="ECO:0000256" key="5">
    <source>
        <dbReference type="ARBA" id="ARBA00022729"/>
    </source>
</evidence>
<keyword evidence="16" id="KW-1185">Reference proteome</keyword>
<feature type="domain" description="TonB-dependent receptor plug" evidence="14">
    <location>
        <begin position="60"/>
        <end position="147"/>
    </location>
</feature>
<keyword evidence="2 9" id="KW-0813">Transport</keyword>
<dbReference type="InterPro" id="IPR037066">
    <property type="entry name" value="Plug_dom_sf"/>
</dbReference>